<evidence type="ECO:0000313" key="2">
    <source>
        <dbReference type="EMBL" id="QDE67398.1"/>
    </source>
</evidence>
<dbReference type="RefSeq" id="WP_140797817.1">
    <property type="nucleotide sequence ID" value="NZ_CP017169.1"/>
</dbReference>
<reference evidence="2 3" key="1">
    <citation type="journal article" date="2019" name="Science">
        <title>Social genes are selection hotspots in kin groups of a soil microbe.</title>
        <authorList>
            <person name="Wielgoss S."/>
            <person name="Wolfensberger R."/>
            <person name="Sun L."/>
            <person name="Fiegna F."/>
            <person name="Velicer G.J."/>
        </authorList>
    </citation>
    <scope>NUCLEOTIDE SEQUENCE [LARGE SCALE GENOMIC DNA]</scope>
    <source>
        <strain evidence="2 3">MC3.5.9c15</strain>
    </source>
</reference>
<dbReference type="Proteomes" id="UP000320179">
    <property type="component" value="Chromosome"/>
</dbReference>
<evidence type="ECO:0000313" key="3">
    <source>
        <dbReference type="Proteomes" id="UP000320179"/>
    </source>
</evidence>
<name>A0AAE6FY34_MYXXA</name>
<protein>
    <submittedName>
        <fullName evidence="2">Uncharacterized protein</fullName>
    </submittedName>
</protein>
<feature type="region of interest" description="Disordered" evidence="1">
    <location>
        <begin position="1"/>
        <end position="33"/>
    </location>
</feature>
<sequence length="82" mass="8630">MVGSYDGSGNPLPGSIQARGTAEAPIRFGPDDATATKGHWAGFQFSRDADSTLEHITITAFTEASRQNVFASNDVGTQCNNP</sequence>
<dbReference type="AlphaFoldDB" id="A0AAE6FY34"/>
<organism evidence="2 3">
    <name type="scientific">Myxococcus xanthus</name>
    <dbReference type="NCBI Taxonomy" id="34"/>
    <lineage>
        <taxon>Bacteria</taxon>
        <taxon>Pseudomonadati</taxon>
        <taxon>Myxococcota</taxon>
        <taxon>Myxococcia</taxon>
        <taxon>Myxococcales</taxon>
        <taxon>Cystobacterineae</taxon>
        <taxon>Myxococcaceae</taxon>
        <taxon>Myxococcus</taxon>
    </lineage>
</organism>
<accession>A0AAE6FY34</accession>
<dbReference type="EMBL" id="CP017174">
    <property type="protein sequence ID" value="QDE67398.1"/>
    <property type="molecule type" value="Genomic_DNA"/>
</dbReference>
<evidence type="ECO:0000256" key="1">
    <source>
        <dbReference type="SAM" id="MobiDB-lite"/>
    </source>
</evidence>
<proteinExistence type="predicted"/>
<gene>
    <name evidence="2" type="ORF">BHS09_10610</name>
</gene>